<dbReference type="Gene3D" id="1.10.10.10">
    <property type="entry name" value="Winged helix-like DNA-binding domain superfamily/Winged helix DNA-binding domain"/>
    <property type="match status" value="1"/>
</dbReference>
<organism evidence="2">
    <name type="scientific">freshwater metagenome</name>
    <dbReference type="NCBI Taxonomy" id="449393"/>
    <lineage>
        <taxon>unclassified sequences</taxon>
        <taxon>metagenomes</taxon>
        <taxon>ecological metagenomes</taxon>
    </lineage>
</organism>
<dbReference type="SUPFAM" id="SSF46894">
    <property type="entry name" value="C-terminal effector domain of the bipartite response regulators"/>
    <property type="match status" value="1"/>
</dbReference>
<dbReference type="InterPro" id="IPR000792">
    <property type="entry name" value="Tscrpt_reg_LuxR_C"/>
</dbReference>
<accession>A0A6J6KBS6</accession>
<dbReference type="EMBL" id="CAEZVZ010000097">
    <property type="protein sequence ID" value="CAB4645715.1"/>
    <property type="molecule type" value="Genomic_DNA"/>
</dbReference>
<name>A0A6J6KBS6_9ZZZZ</name>
<dbReference type="GO" id="GO:0006355">
    <property type="term" value="P:regulation of DNA-templated transcription"/>
    <property type="evidence" value="ECO:0007669"/>
    <property type="project" value="InterPro"/>
</dbReference>
<evidence type="ECO:0000259" key="1">
    <source>
        <dbReference type="Pfam" id="PF00196"/>
    </source>
</evidence>
<reference evidence="2" key="1">
    <citation type="submission" date="2020-05" db="EMBL/GenBank/DDBJ databases">
        <authorList>
            <person name="Chiriac C."/>
            <person name="Salcher M."/>
            <person name="Ghai R."/>
            <person name="Kavagutti S V."/>
        </authorList>
    </citation>
    <scope>NUCLEOTIDE SEQUENCE</scope>
</reference>
<dbReference type="InterPro" id="IPR036388">
    <property type="entry name" value="WH-like_DNA-bd_sf"/>
</dbReference>
<protein>
    <submittedName>
        <fullName evidence="2">Unannotated protein</fullName>
    </submittedName>
</protein>
<feature type="domain" description="HTH luxR-type" evidence="1">
    <location>
        <begin position="181"/>
        <end position="231"/>
    </location>
</feature>
<sequence>MYLKRVAGLAHFLAEGEKPSDELAKFLVLKTFAELSPTALYVAEISDDGYLSPIAGFGFDKLTIAQWGRFPLSMHLPITECVRKDECVIVRSVDDFFTFYPITREIENINTDWEAVMAFPMLPYGVGFMILDKQPDDSEDLIYFARAVGAMIALHFLKVPVYEGSKSKKEKKGSGNQTLDLTERQKVVHQLMLKGFTNGQIATELGYSESLIRQETIQIFRILGVSGRKEILMAESKG</sequence>
<dbReference type="GO" id="GO:0003677">
    <property type="term" value="F:DNA binding"/>
    <property type="evidence" value="ECO:0007669"/>
    <property type="project" value="InterPro"/>
</dbReference>
<dbReference type="InterPro" id="IPR016032">
    <property type="entry name" value="Sig_transdc_resp-reg_C-effctor"/>
</dbReference>
<gene>
    <name evidence="2" type="ORF">UFOPK2162_00750</name>
</gene>
<evidence type="ECO:0000313" key="2">
    <source>
        <dbReference type="EMBL" id="CAB4645715.1"/>
    </source>
</evidence>
<proteinExistence type="predicted"/>
<dbReference type="Pfam" id="PF00196">
    <property type="entry name" value="GerE"/>
    <property type="match status" value="1"/>
</dbReference>
<dbReference type="AlphaFoldDB" id="A0A6J6KBS6"/>